<dbReference type="InterPro" id="IPR050090">
    <property type="entry name" value="Tyrosine_recombinase_XerCD"/>
</dbReference>
<evidence type="ECO:0000256" key="5">
    <source>
        <dbReference type="PROSITE-ProRule" id="PRU01248"/>
    </source>
</evidence>
<dbReference type="PANTHER" id="PTHR30349:SF64">
    <property type="entry name" value="PROPHAGE INTEGRASE INTD-RELATED"/>
    <property type="match status" value="1"/>
</dbReference>
<dbReference type="CDD" id="cd01189">
    <property type="entry name" value="INT_ICEBs1_C_like"/>
    <property type="match status" value="1"/>
</dbReference>
<sequence>VGDWFNEWLLQQQFFLRPSTISSYNYKINKYVIPDIGYLKLSKLSTNHLQKLIDKWQIQSLSISTIQTITRILRKSLKNAVEQGKLLANPSEQLEIPKKPKNIIRSLTQEEQKRLIRVSKSDKTGLAVILALYTGLRIGEISALRWEDINFSENTIKISHTFQRISSAGYDQHTHMHLGKVKSANSQRTIPIAETLLKLLKKAHRENHKEFVFQVCNHPMEPRLLTYHFHRIRKKAGLEAIHFHQLRHTFATRCLEAQGDIASISALLGHASTKMTLDIYTDTIYEQRIATIQKMNVLLK</sequence>
<dbReference type="PROSITE" id="PS51898">
    <property type="entry name" value="TYR_RECOMBINASE"/>
    <property type="match status" value="1"/>
</dbReference>
<comment type="similarity">
    <text evidence="1">Belongs to the 'phage' integrase family.</text>
</comment>
<comment type="caution">
    <text evidence="8">The sequence shown here is derived from an EMBL/GenBank/DDBJ whole genome shotgun (WGS) entry which is preliminary data.</text>
</comment>
<feature type="domain" description="Core-binding (CB)" evidence="7">
    <location>
        <begin position="1"/>
        <end position="81"/>
    </location>
</feature>
<proteinExistence type="inferred from homology"/>
<dbReference type="Pfam" id="PF14659">
    <property type="entry name" value="Phage_int_SAM_3"/>
    <property type="match status" value="1"/>
</dbReference>
<keyword evidence="9" id="KW-1185">Reference proteome</keyword>
<evidence type="ECO:0000313" key="8">
    <source>
        <dbReference type="EMBL" id="MEW3467871.1"/>
    </source>
</evidence>
<evidence type="ECO:0000256" key="3">
    <source>
        <dbReference type="ARBA" id="ARBA00023125"/>
    </source>
</evidence>
<dbReference type="Proteomes" id="UP001554047">
    <property type="component" value="Unassembled WGS sequence"/>
</dbReference>
<name>A0ABV3MHH8_9ENTE</name>
<keyword evidence="4" id="KW-0233">DNA recombination</keyword>
<organism evidence="8 9">
    <name type="scientific">Enterococcus entomosocium</name>
    <dbReference type="NCBI Taxonomy" id="3034352"/>
    <lineage>
        <taxon>Bacteria</taxon>
        <taxon>Bacillati</taxon>
        <taxon>Bacillota</taxon>
        <taxon>Bacilli</taxon>
        <taxon>Lactobacillales</taxon>
        <taxon>Enterococcaceae</taxon>
        <taxon>Enterococcus</taxon>
    </lineage>
</organism>
<dbReference type="InterPro" id="IPR044068">
    <property type="entry name" value="CB"/>
</dbReference>
<evidence type="ECO:0000256" key="4">
    <source>
        <dbReference type="ARBA" id="ARBA00023172"/>
    </source>
</evidence>
<feature type="domain" description="Tyr recombinase" evidence="6">
    <location>
        <begin position="102"/>
        <end position="294"/>
    </location>
</feature>
<dbReference type="Gene3D" id="1.10.443.10">
    <property type="entry name" value="Intergrase catalytic core"/>
    <property type="match status" value="1"/>
</dbReference>
<dbReference type="InterPro" id="IPR010998">
    <property type="entry name" value="Integrase_recombinase_N"/>
</dbReference>
<dbReference type="Gene3D" id="1.10.150.130">
    <property type="match status" value="1"/>
</dbReference>
<keyword evidence="3 5" id="KW-0238">DNA-binding</keyword>
<evidence type="ECO:0000259" key="6">
    <source>
        <dbReference type="PROSITE" id="PS51898"/>
    </source>
</evidence>
<dbReference type="InterPro" id="IPR013762">
    <property type="entry name" value="Integrase-like_cat_sf"/>
</dbReference>
<dbReference type="InterPro" id="IPR011010">
    <property type="entry name" value="DNA_brk_join_enz"/>
</dbReference>
<feature type="non-terminal residue" evidence="8">
    <location>
        <position position="1"/>
    </location>
</feature>
<protein>
    <submittedName>
        <fullName evidence="8">Site-specific integrase</fullName>
    </submittedName>
</protein>
<keyword evidence="2" id="KW-0229">DNA integration</keyword>
<dbReference type="EMBL" id="JBFDTB010000054">
    <property type="protein sequence ID" value="MEW3467871.1"/>
    <property type="molecule type" value="Genomic_DNA"/>
</dbReference>
<evidence type="ECO:0000256" key="1">
    <source>
        <dbReference type="ARBA" id="ARBA00008857"/>
    </source>
</evidence>
<dbReference type="RefSeq" id="WP_366951418.1">
    <property type="nucleotide sequence ID" value="NZ_JBFDTB010000054.1"/>
</dbReference>
<dbReference type="InterPro" id="IPR002104">
    <property type="entry name" value="Integrase_catalytic"/>
</dbReference>
<dbReference type="InterPro" id="IPR004107">
    <property type="entry name" value="Integrase_SAM-like_N"/>
</dbReference>
<dbReference type="Pfam" id="PF00589">
    <property type="entry name" value="Phage_integrase"/>
    <property type="match status" value="1"/>
</dbReference>
<accession>A0ABV3MHH8</accession>
<evidence type="ECO:0000313" key="9">
    <source>
        <dbReference type="Proteomes" id="UP001554047"/>
    </source>
</evidence>
<dbReference type="PROSITE" id="PS51900">
    <property type="entry name" value="CB"/>
    <property type="match status" value="1"/>
</dbReference>
<dbReference type="PANTHER" id="PTHR30349">
    <property type="entry name" value="PHAGE INTEGRASE-RELATED"/>
    <property type="match status" value="1"/>
</dbReference>
<gene>
    <name evidence="8" type="ORF">AB1I55_17385</name>
</gene>
<dbReference type="SUPFAM" id="SSF56349">
    <property type="entry name" value="DNA breaking-rejoining enzymes"/>
    <property type="match status" value="1"/>
</dbReference>
<reference evidence="8 9" key="1">
    <citation type="submission" date="2024-05" db="EMBL/GenBank/DDBJ databases">
        <title>Human gut microbiome strain richness.</title>
        <authorList>
            <person name="Chen-Liaw A."/>
        </authorList>
    </citation>
    <scope>NUCLEOTIDE SEQUENCE [LARGE SCALE GENOMIC DNA]</scope>
    <source>
        <strain evidence="8 9">J1100102st1_G3_J1100102_180507</strain>
    </source>
</reference>
<evidence type="ECO:0000256" key="2">
    <source>
        <dbReference type="ARBA" id="ARBA00022908"/>
    </source>
</evidence>
<evidence type="ECO:0000259" key="7">
    <source>
        <dbReference type="PROSITE" id="PS51900"/>
    </source>
</evidence>